<dbReference type="EMBL" id="JAAKYA010000006">
    <property type="protein sequence ID" value="NGO37966.1"/>
    <property type="molecule type" value="Genomic_DNA"/>
</dbReference>
<dbReference type="InterPro" id="IPR013424">
    <property type="entry name" value="Ice-binding_C"/>
</dbReference>
<proteinExistence type="predicted"/>
<reference evidence="1 2" key="1">
    <citation type="submission" date="2020-02" db="EMBL/GenBank/DDBJ databases">
        <title>Draft genome sequence of Limisphaera ngatamarikiensis NGM72.4T, a thermophilic Verrucomicrobia grouped in subdivision 3.</title>
        <authorList>
            <person name="Carere C.R."/>
            <person name="Steen J."/>
            <person name="Hugenholtz P."/>
            <person name="Stott M.B."/>
        </authorList>
    </citation>
    <scope>NUCLEOTIDE SEQUENCE [LARGE SCALE GENOMIC DNA]</scope>
    <source>
        <strain evidence="1 2">NGM72.4</strain>
    </source>
</reference>
<dbReference type="AlphaFoldDB" id="A0A6M1REG6"/>
<dbReference type="Proteomes" id="UP000477311">
    <property type="component" value="Unassembled WGS sequence"/>
</dbReference>
<organism evidence="1 2">
    <name type="scientific">Limisphaera ngatamarikiensis</name>
    <dbReference type="NCBI Taxonomy" id="1324935"/>
    <lineage>
        <taxon>Bacteria</taxon>
        <taxon>Pseudomonadati</taxon>
        <taxon>Verrucomicrobiota</taxon>
        <taxon>Verrucomicrobiia</taxon>
        <taxon>Limisphaerales</taxon>
        <taxon>Limisphaeraceae</taxon>
        <taxon>Limisphaera</taxon>
    </lineage>
</organism>
<evidence type="ECO:0000313" key="2">
    <source>
        <dbReference type="Proteomes" id="UP000477311"/>
    </source>
</evidence>
<accession>A0A6M1REG6</accession>
<gene>
    <name evidence="1" type="ORF">G4L39_00945</name>
</gene>
<name>A0A6M1REG6_9BACT</name>
<comment type="caution">
    <text evidence="1">The sequence shown here is derived from an EMBL/GenBank/DDBJ whole genome shotgun (WGS) entry which is preliminary data.</text>
</comment>
<protein>
    <submittedName>
        <fullName evidence="1">PEP-CTERM sorting domain-containing protein</fullName>
    </submittedName>
</protein>
<dbReference type="RefSeq" id="WP_165105230.1">
    <property type="nucleotide sequence ID" value="NZ_JAAKYA010000006.1"/>
</dbReference>
<dbReference type="NCBIfam" id="TIGR02595">
    <property type="entry name" value="PEP_CTERM"/>
    <property type="match status" value="1"/>
</dbReference>
<evidence type="ECO:0000313" key="1">
    <source>
        <dbReference type="EMBL" id="NGO37966.1"/>
    </source>
</evidence>
<sequence>MIPLLLTSFARVPQANAQAYNVANWVVDTNLQVAPVSVANAYPITTFINGTNPTVRLYQFFANSTIGDTPTTLSLDNVGDRLTLSGTAVFTGGGAGASQDYGNVQWRIGLFYKGDRNPPPQTQGTNWLGYFIGAGSGTTTSPLYERADPNTGMYASGTGASINWNGSGPGSGTNFSPGTYNFLLDIERSDANQLTFNFSITGTNALGQLYSVTGANLLDTSPSTMAFDRVGMLCGASLSALEIRYENLQVLYAPIPEPSVLALTATGLAGLALWRRRRNG</sequence>
<keyword evidence="2" id="KW-1185">Reference proteome</keyword>